<sequence length="86" mass="8976">MALYYDCYFSSGISTAALLLVVVAAAAAGGQQHLRTSSGKNFTSGGVESREVVKLFSGSVIDLLLYPLTGVCALERLLSESDSGLE</sequence>
<name>A0AAV7F5X5_ARIFI</name>
<evidence type="ECO:0000313" key="1">
    <source>
        <dbReference type="EMBL" id="KAG9454953.1"/>
    </source>
</evidence>
<organism evidence="1 2">
    <name type="scientific">Aristolochia fimbriata</name>
    <name type="common">White veined hardy Dutchman's pipe vine</name>
    <dbReference type="NCBI Taxonomy" id="158543"/>
    <lineage>
        <taxon>Eukaryota</taxon>
        <taxon>Viridiplantae</taxon>
        <taxon>Streptophyta</taxon>
        <taxon>Embryophyta</taxon>
        <taxon>Tracheophyta</taxon>
        <taxon>Spermatophyta</taxon>
        <taxon>Magnoliopsida</taxon>
        <taxon>Magnoliidae</taxon>
        <taxon>Piperales</taxon>
        <taxon>Aristolochiaceae</taxon>
        <taxon>Aristolochia</taxon>
    </lineage>
</organism>
<comment type="caution">
    <text evidence="1">The sequence shown here is derived from an EMBL/GenBank/DDBJ whole genome shotgun (WGS) entry which is preliminary data.</text>
</comment>
<dbReference type="AlphaFoldDB" id="A0AAV7F5X5"/>
<dbReference type="EMBL" id="JAINDJ010000003">
    <property type="protein sequence ID" value="KAG9454953.1"/>
    <property type="molecule type" value="Genomic_DNA"/>
</dbReference>
<accession>A0AAV7F5X5</accession>
<dbReference type="Proteomes" id="UP000825729">
    <property type="component" value="Unassembled WGS sequence"/>
</dbReference>
<reference evidence="1 2" key="1">
    <citation type="submission" date="2021-07" db="EMBL/GenBank/DDBJ databases">
        <title>The Aristolochia fimbriata genome: insights into angiosperm evolution, floral development and chemical biosynthesis.</title>
        <authorList>
            <person name="Jiao Y."/>
        </authorList>
    </citation>
    <scope>NUCLEOTIDE SEQUENCE [LARGE SCALE GENOMIC DNA]</scope>
    <source>
        <strain evidence="1">IBCAS-2021</strain>
        <tissue evidence="1">Leaf</tissue>
    </source>
</reference>
<keyword evidence="2" id="KW-1185">Reference proteome</keyword>
<protein>
    <recommendedName>
        <fullName evidence="3">Secreted protein</fullName>
    </recommendedName>
</protein>
<evidence type="ECO:0008006" key="3">
    <source>
        <dbReference type="Google" id="ProtNLM"/>
    </source>
</evidence>
<evidence type="ECO:0000313" key="2">
    <source>
        <dbReference type="Proteomes" id="UP000825729"/>
    </source>
</evidence>
<proteinExistence type="predicted"/>
<gene>
    <name evidence="1" type="ORF">H6P81_007857</name>
</gene>